<dbReference type="GO" id="GO:0006747">
    <property type="term" value="P:FAD biosynthetic process"/>
    <property type="evidence" value="ECO:0007669"/>
    <property type="project" value="UniProtKB-UniRule"/>
</dbReference>
<name>A0A2Z3S6R7_9MICO</name>
<dbReference type="KEGG" id="aum:AURMO_01138"/>
<dbReference type="AlphaFoldDB" id="A0A2Z3S6R7"/>
<dbReference type="GO" id="GO:0008531">
    <property type="term" value="F:riboflavin kinase activity"/>
    <property type="evidence" value="ECO:0007669"/>
    <property type="project" value="UniProtKB-UniRule"/>
</dbReference>
<reference evidence="17 18" key="1">
    <citation type="submission" date="2017-10" db="EMBL/GenBank/DDBJ databases">
        <title>Genome of an Actinobacterium that displays light-enhanced growth.</title>
        <authorList>
            <person name="Maresca J.A."/>
            <person name="Hempel P."/>
            <person name="Shevchenko O."/>
            <person name="Miller K.J."/>
            <person name="Hahn M.W."/>
        </authorList>
    </citation>
    <scope>NUCLEOTIDE SEQUENCE [LARGE SCALE GENOMIC DNA]</scope>
    <source>
        <strain evidence="17 18">MWH-Mo1</strain>
    </source>
</reference>
<dbReference type="EMBL" id="CP023994">
    <property type="protein sequence ID" value="AWR21732.1"/>
    <property type="molecule type" value="Genomic_DNA"/>
</dbReference>
<dbReference type="GO" id="GO:0009398">
    <property type="term" value="P:FMN biosynthetic process"/>
    <property type="evidence" value="ECO:0007669"/>
    <property type="project" value="UniProtKB-UniRule"/>
</dbReference>
<keyword evidence="10 15" id="KW-0274">FAD</keyword>
<keyword evidence="12" id="KW-0511">Multifunctional enzyme</keyword>
<evidence type="ECO:0000256" key="15">
    <source>
        <dbReference type="PIRNR" id="PIRNR004491"/>
    </source>
</evidence>
<dbReference type="SMART" id="SM00904">
    <property type="entry name" value="Flavokinase"/>
    <property type="match status" value="1"/>
</dbReference>
<dbReference type="UniPathway" id="UPA00276">
    <property type="reaction ID" value="UER00406"/>
</dbReference>
<dbReference type="GO" id="GO:0005524">
    <property type="term" value="F:ATP binding"/>
    <property type="evidence" value="ECO:0007669"/>
    <property type="project" value="UniProtKB-UniRule"/>
</dbReference>
<keyword evidence="5 15" id="KW-0288">FMN</keyword>
<comment type="similarity">
    <text evidence="15">Belongs to the ribF family.</text>
</comment>
<keyword evidence="7 15" id="KW-0548">Nucleotidyltransferase</keyword>
<dbReference type="InterPro" id="IPR023465">
    <property type="entry name" value="Riboflavin_kinase_dom_sf"/>
</dbReference>
<dbReference type="PANTHER" id="PTHR22749:SF6">
    <property type="entry name" value="RIBOFLAVIN KINASE"/>
    <property type="match status" value="1"/>
</dbReference>
<dbReference type="FunFam" id="2.40.30.30:FF:000003">
    <property type="entry name" value="Riboflavin biosynthesis protein"/>
    <property type="match status" value="1"/>
</dbReference>
<dbReference type="Proteomes" id="UP000246894">
    <property type="component" value="Chromosome"/>
</dbReference>
<evidence type="ECO:0000256" key="3">
    <source>
        <dbReference type="ARBA" id="ARBA00005201"/>
    </source>
</evidence>
<gene>
    <name evidence="17" type="ORF">AURMO_01138</name>
</gene>
<feature type="domain" description="Riboflavin kinase" evidence="16">
    <location>
        <begin position="184"/>
        <end position="309"/>
    </location>
</feature>
<evidence type="ECO:0000259" key="16">
    <source>
        <dbReference type="SMART" id="SM00904"/>
    </source>
</evidence>
<dbReference type="PIRSF" id="PIRSF004491">
    <property type="entry name" value="FAD_Synth"/>
    <property type="match status" value="1"/>
</dbReference>
<comment type="catalytic activity">
    <reaction evidence="14 15">
        <text>FMN + ATP + H(+) = FAD + diphosphate</text>
        <dbReference type="Rhea" id="RHEA:17237"/>
        <dbReference type="ChEBI" id="CHEBI:15378"/>
        <dbReference type="ChEBI" id="CHEBI:30616"/>
        <dbReference type="ChEBI" id="CHEBI:33019"/>
        <dbReference type="ChEBI" id="CHEBI:57692"/>
        <dbReference type="ChEBI" id="CHEBI:58210"/>
        <dbReference type="EC" id="2.7.7.2"/>
    </reaction>
</comment>
<comment type="pathway">
    <text evidence="2 15">Cofactor biosynthesis; FAD biosynthesis; FAD from FMN: step 1/1.</text>
</comment>
<dbReference type="OrthoDB" id="9803667at2"/>
<evidence type="ECO:0000256" key="10">
    <source>
        <dbReference type="ARBA" id="ARBA00022827"/>
    </source>
</evidence>
<dbReference type="PANTHER" id="PTHR22749">
    <property type="entry name" value="RIBOFLAVIN KINASE/FMN ADENYLYLTRANSFERASE"/>
    <property type="match status" value="1"/>
</dbReference>
<evidence type="ECO:0000256" key="4">
    <source>
        <dbReference type="ARBA" id="ARBA00022630"/>
    </source>
</evidence>
<comment type="catalytic activity">
    <reaction evidence="13 15">
        <text>riboflavin + ATP = FMN + ADP + H(+)</text>
        <dbReference type="Rhea" id="RHEA:14357"/>
        <dbReference type="ChEBI" id="CHEBI:15378"/>
        <dbReference type="ChEBI" id="CHEBI:30616"/>
        <dbReference type="ChEBI" id="CHEBI:57986"/>
        <dbReference type="ChEBI" id="CHEBI:58210"/>
        <dbReference type="ChEBI" id="CHEBI:456216"/>
        <dbReference type="EC" id="2.7.1.26"/>
    </reaction>
</comment>
<dbReference type="Pfam" id="PF01687">
    <property type="entry name" value="Flavokinase"/>
    <property type="match status" value="1"/>
</dbReference>
<dbReference type="Pfam" id="PF06574">
    <property type="entry name" value="FAD_syn"/>
    <property type="match status" value="1"/>
</dbReference>
<evidence type="ECO:0000256" key="14">
    <source>
        <dbReference type="ARBA" id="ARBA00049494"/>
    </source>
</evidence>
<dbReference type="NCBIfam" id="NF004160">
    <property type="entry name" value="PRK05627.1-3"/>
    <property type="match status" value="1"/>
</dbReference>
<evidence type="ECO:0000256" key="13">
    <source>
        <dbReference type="ARBA" id="ARBA00047880"/>
    </source>
</evidence>
<evidence type="ECO:0000256" key="12">
    <source>
        <dbReference type="ARBA" id="ARBA00023268"/>
    </source>
</evidence>
<protein>
    <recommendedName>
        <fullName evidence="15">Riboflavin biosynthesis protein</fullName>
    </recommendedName>
    <domain>
        <recommendedName>
            <fullName evidence="15">Riboflavin kinase</fullName>
            <ecNumber evidence="15">2.7.1.26</ecNumber>
        </recommendedName>
        <alternativeName>
            <fullName evidence="15">Flavokinase</fullName>
        </alternativeName>
    </domain>
    <domain>
        <recommendedName>
            <fullName evidence="15">FMN adenylyltransferase</fullName>
            <ecNumber evidence="15">2.7.7.2</ecNumber>
        </recommendedName>
        <alternativeName>
            <fullName evidence="15">FAD pyrophosphorylase</fullName>
        </alternativeName>
        <alternativeName>
            <fullName evidence="15">FAD synthase</fullName>
        </alternativeName>
    </domain>
</protein>
<dbReference type="InterPro" id="IPR014729">
    <property type="entry name" value="Rossmann-like_a/b/a_fold"/>
</dbReference>
<keyword evidence="9 15" id="KW-0418">Kinase</keyword>
<keyword evidence="11 15" id="KW-0067">ATP-binding</keyword>
<dbReference type="GO" id="GO:0003919">
    <property type="term" value="F:FMN adenylyltransferase activity"/>
    <property type="evidence" value="ECO:0007669"/>
    <property type="project" value="UniProtKB-UniRule"/>
</dbReference>
<dbReference type="UniPathway" id="UPA00277">
    <property type="reaction ID" value="UER00407"/>
</dbReference>
<comment type="pathway">
    <text evidence="3 15">Cofactor biosynthesis; FMN biosynthesis; FMN from riboflavin (ATP route): step 1/1.</text>
</comment>
<dbReference type="Gene3D" id="3.40.50.620">
    <property type="entry name" value="HUPs"/>
    <property type="match status" value="1"/>
</dbReference>
<dbReference type="FunFam" id="3.40.50.620:FF:000021">
    <property type="entry name" value="Riboflavin biosynthesis protein"/>
    <property type="match status" value="1"/>
</dbReference>
<organism evidence="17 18">
    <name type="scientific">Aurantimicrobium photophilum</name>
    <dbReference type="NCBI Taxonomy" id="1987356"/>
    <lineage>
        <taxon>Bacteria</taxon>
        <taxon>Bacillati</taxon>
        <taxon>Actinomycetota</taxon>
        <taxon>Actinomycetes</taxon>
        <taxon>Micrococcales</taxon>
        <taxon>Microbacteriaceae</taxon>
        <taxon>Aurantimicrobium</taxon>
    </lineage>
</organism>
<dbReference type="EC" id="2.7.7.2" evidence="15"/>
<keyword evidence="8 15" id="KW-0547">Nucleotide-binding</keyword>
<dbReference type="CDD" id="cd02064">
    <property type="entry name" value="FAD_synthetase_N"/>
    <property type="match status" value="1"/>
</dbReference>
<evidence type="ECO:0000313" key="18">
    <source>
        <dbReference type="Proteomes" id="UP000246894"/>
    </source>
</evidence>
<dbReference type="EC" id="2.7.1.26" evidence="15"/>
<dbReference type="InterPro" id="IPR002606">
    <property type="entry name" value="Riboflavin_kinase_bac"/>
</dbReference>
<keyword evidence="4 15" id="KW-0285">Flavoprotein</keyword>
<evidence type="ECO:0000256" key="1">
    <source>
        <dbReference type="ARBA" id="ARBA00002121"/>
    </source>
</evidence>
<accession>A0A2Z3S6R7</accession>
<keyword evidence="18" id="KW-1185">Reference proteome</keyword>
<evidence type="ECO:0000256" key="6">
    <source>
        <dbReference type="ARBA" id="ARBA00022679"/>
    </source>
</evidence>
<dbReference type="SUPFAM" id="SSF82114">
    <property type="entry name" value="Riboflavin kinase-like"/>
    <property type="match status" value="1"/>
</dbReference>
<evidence type="ECO:0000256" key="7">
    <source>
        <dbReference type="ARBA" id="ARBA00022695"/>
    </source>
</evidence>
<evidence type="ECO:0000256" key="11">
    <source>
        <dbReference type="ARBA" id="ARBA00022840"/>
    </source>
</evidence>
<dbReference type="InterPro" id="IPR015865">
    <property type="entry name" value="Riboflavin_kinase_bac/euk"/>
</dbReference>
<comment type="function">
    <text evidence="1">Catalyzes the phosphorylation of riboflavin to FMN followed by the adenylation of FMN to FAD.</text>
</comment>
<sequence length="312" mass="33539">MFHWRSLAEVPSGWGPSAVTIGKFDGVHVGHVEILRQLGEISSMRGLKSTVITFDRHPASLLSPEQLPADILSTEDRLALIDQENIDASLVLAFDTELAGLSPRAFVTSILLGKLNTQAVLVGHDFRFGDHASGDVATLQELGAELGFDVVLIDDVAPVDGVRVSSSLIRELMASGDVATAAKLLGRLPRVNGEVVHGHKRGRELGFPTANLSQEATGLVPSDGVYAGWFVDGGHRYPAAISVGTNPTFEGVNKRTVEAFLLDQNLDLYGHQVTIEFAAHIRGMVAFTGIDPLIEQMHNDVRVTREILGLGK</sequence>
<keyword evidence="6 15" id="KW-0808">Transferase</keyword>
<dbReference type="Gene3D" id="2.40.30.30">
    <property type="entry name" value="Riboflavin kinase-like"/>
    <property type="match status" value="1"/>
</dbReference>
<dbReference type="GO" id="GO:0009231">
    <property type="term" value="P:riboflavin biosynthetic process"/>
    <property type="evidence" value="ECO:0007669"/>
    <property type="project" value="InterPro"/>
</dbReference>
<evidence type="ECO:0000313" key="17">
    <source>
        <dbReference type="EMBL" id="AWR21732.1"/>
    </source>
</evidence>
<evidence type="ECO:0000256" key="2">
    <source>
        <dbReference type="ARBA" id="ARBA00004726"/>
    </source>
</evidence>
<dbReference type="InterPro" id="IPR023468">
    <property type="entry name" value="Riboflavin_kinase"/>
</dbReference>
<dbReference type="SUPFAM" id="SSF52374">
    <property type="entry name" value="Nucleotidylyl transferase"/>
    <property type="match status" value="1"/>
</dbReference>
<evidence type="ECO:0000256" key="8">
    <source>
        <dbReference type="ARBA" id="ARBA00022741"/>
    </source>
</evidence>
<evidence type="ECO:0000256" key="5">
    <source>
        <dbReference type="ARBA" id="ARBA00022643"/>
    </source>
</evidence>
<dbReference type="NCBIfam" id="TIGR00083">
    <property type="entry name" value="ribF"/>
    <property type="match status" value="1"/>
</dbReference>
<proteinExistence type="inferred from homology"/>
<dbReference type="InterPro" id="IPR015864">
    <property type="entry name" value="FAD_synthase"/>
</dbReference>
<evidence type="ECO:0000256" key="9">
    <source>
        <dbReference type="ARBA" id="ARBA00022777"/>
    </source>
</evidence>
<dbReference type="RefSeq" id="WP_110233848.1">
    <property type="nucleotide sequence ID" value="NZ_CP023994.1"/>
</dbReference>